<dbReference type="Proteomes" id="UP000002493">
    <property type="component" value="Chromosome 1"/>
</dbReference>
<proteinExistence type="predicted"/>
<protein>
    <submittedName>
        <fullName evidence="1">Uncharacterized protein</fullName>
    </submittedName>
</protein>
<gene>
    <name evidence="1" type="ordered locus">VP1520</name>
</gene>
<organism evidence="1 2">
    <name type="scientific">Vibrio parahaemolyticus serotype O3:K6 (strain RIMD 2210633)</name>
    <dbReference type="NCBI Taxonomy" id="223926"/>
    <lineage>
        <taxon>Bacteria</taxon>
        <taxon>Pseudomonadati</taxon>
        <taxon>Pseudomonadota</taxon>
        <taxon>Gammaproteobacteria</taxon>
        <taxon>Vibrionales</taxon>
        <taxon>Vibrionaceae</taxon>
        <taxon>Vibrio</taxon>
    </lineage>
</organism>
<dbReference type="EMBL" id="BA000031">
    <property type="protein sequence ID" value="BAC59783.1"/>
    <property type="molecule type" value="Genomic_DNA"/>
</dbReference>
<sequence>MLNKAEYKESSELNTSDPIRYIHTKASIPETGDASDIKVGIAEFKID</sequence>
<dbReference type="HOGENOM" id="CLU_3174665_0_0_6"/>
<evidence type="ECO:0000313" key="2">
    <source>
        <dbReference type="Proteomes" id="UP000002493"/>
    </source>
</evidence>
<name>Q87PI2_VIBPA</name>
<reference evidence="1 2" key="1">
    <citation type="journal article" date="2003" name="Lancet">
        <title>Genome sequence of Vibrio parahaemolyticus: a pathogenic mechanism distinct from that of V. cholerae.</title>
        <authorList>
            <person name="Makino K."/>
            <person name="Oshima K."/>
            <person name="Kurokawa K."/>
            <person name="Yokoyama K."/>
            <person name="Uda T."/>
            <person name="Tagomori K."/>
            <person name="Iijima Y."/>
            <person name="Najima M."/>
            <person name="Nakano M."/>
            <person name="Yamashita A."/>
            <person name="Kubota Y."/>
            <person name="Kimura S."/>
            <person name="Yasunaga T."/>
            <person name="Honda T."/>
            <person name="Shinagawa H."/>
            <person name="Hattori M."/>
            <person name="Iida T."/>
        </authorList>
    </citation>
    <scope>NUCLEOTIDE SEQUENCE [LARGE SCALE GENOMIC DNA]</scope>
    <source>
        <strain evidence="2">RIMD 2210633</strain>
    </source>
</reference>
<accession>Q87PI2</accession>
<dbReference type="KEGG" id="vpa:VP1520"/>
<dbReference type="AlphaFoldDB" id="Q87PI2"/>
<evidence type="ECO:0000313" key="1">
    <source>
        <dbReference type="EMBL" id="BAC59783.1"/>
    </source>
</evidence>